<keyword evidence="4 6" id="KW-1133">Transmembrane helix</keyword>
<dbReference type="PANTHER" id="PTHR12191">
    <property type="entry name" value="SOLUTE CARRIER FAMILY 39"/>
    <property type="match status" value="1"/>
</dbReference>
<dbReference type="InterPro" id="IPR003689">
    <property type="entry name" value="ZIP"/>
</dbReference>
<dbReference type="OrthoDB" id="200954at2759"/>
<name>A0A226DH98_FOLCA</name>
<feature type="transmembrane region" description="Helical" evidence="6">
    <location>
        <begin position="203"/>
        <end position="224"/>
    </location>
</feature>
<feature type="transmembrane region" description="Helical" evidence="6">
    <location>
        <begin position="239"/>
        <end position="260"/>
    </location>
</feature>
<dbReference type="GO" id="GO:0071578">
    <property type="term" value="P:zinc ion import across plasma membrane"/>
    <property type="evidence" value="ECO:0007669"/>
    <property type="project" value="TreeGrafter"/>
</dbReference>
<protein>
    <submittedName>
        <fullName evidence="8">Zinc transporter ZIP14</fullName>
    </submittedName>
</protein>
<sequence length="527" mass="57496">MSWRTLCVLSLLSSLVGTEMLITSSSVSPSEVDGLIWRYLLDKYSTSGDSLSPTDVATMVKSMSKCPETVDEPSSKKPLTTNKTSSMRCNGIPLLNSNSSSQTTFANLSSLMVISHKLLFFADNPACCDSDKLAVSPQQSGGDDRLEGSNFIEVTDAKSTRKEKPTSGEVWGYGILCVTLISMCSLAGVSVMPFMKKEFYKNLLTALVGLAVGSLTGSAVFHLIPQAFDLSANDPSHEYLFIALMVCGGIWMFFMLERILKFIMDYKDRKDRTMNREKIPSVVSSTSPENNSAISMLVENGNCIKISDLANLSNGSMGCNSPISEPEVVYECQEQAIKASFGHQERPRLTSFHDHSLKFEQGKDSVIATVAYMIIFGDGLHNFIDGLSIGAAFNESILTGVSISMAVFCEELPHELGDFAVLLNAGMSIRQALTYNFLSACTCYIGMAVGILLGEIEASTYIFALAGGMFLYIALVDMVPEMNEIAEETSKVSVKKGMWILFLQNIGLFAGITALFILAKYQDHIHF</sequence>
<keyword evidence="7" id="KW-0732">Signal</keyword>
<evidence type="ECO:0000256" key="5">
    <source>
        <dbReference type="ARBA" id="ARBA00023136"/>
    </source>
</evidence>
<evidence type="ECO:0000256" key="3">
    <source>
        <dbReference type="ARBA" id="ARBA00022692"/>
    </source>
</evidence>
<evidence type="ECO:0000256" key="6">
    <source>
        <dbReference type="SAM" id="Phobius"/>
    </source>
</evidence>
<keyword evidence="9" id="KW-1185">Reference proteome</keyword>
<dbReference type="InterPro" id="IPR050799">
    <property type="entry name" value="ZIP_Transporter"/>
</dbReference>
<reference evidence="8 9" key="1">
    <citation type="submission" date="2015-12" db="EMBL/GenBank/DDBJ databases">
        <title>The genome of Folsomia candida.</title>
        <authorList>
            <person name="Faddeeva A."/>
            <person name="Derks M.F."/>
            <person name="Anvar Y."/>
            <person name="Smit S."/>
            <person name="Van Straalen N."/>
            <person name="Roelofs D."/>
        </authorList>
    </citation>
    <scope>NUCLEOTIDE SEQUENCE [LARGE SCALE GENOMIC DNA]</scope>
    <source>
        <strain evidence="8 9">VU population</strain>
        <tissue evidence="8">Whole body</tissue>
    </source>
</reference>
<evidence type="ECO:0000256" key="7">
    <source>
        <dbReference type="SAM" id="SignalP"/>
    </source>
</evidence>
<dbReference type="GO" id="GO:0030003">
    <property type="term" value="P:intracellular monoatomic cation homeostasis"/>
    <property type="evidence" value="ECO:0007669"/>
    <property type="project" value="TreeGrafter"/>
</dbReference>
<keyword evidence="3 6" id="KW-0812">Transmembrane</keyword>
<feature type="transmembrane region" description="Helical" evidence="6">
    <location>
        <begin position="499"/>
        <end position="519"/>
    </location>
</feature>
<organism evidence="8 9">
    <name type="scientific">Folsomia candida</name>
    <name type="common">Springtail</name>
    <dbReference type="NCBI Taxonomy" id="158441"/>
    <lineage>
        <taxon>Eukaryota</taxon>
        <taxon>Metazoa</taxon>
        <taxon>Ecdysozoa</taxon>
        <taxon>Arthropoda</taxon>
        <taxon>Hexapoda</taxon>
        <taxon>Collembola</taxon>
        <taxon>Entomobryomorpha</taxon>
        <taxon>Isotomoidea</taxon>
        <taxon>Isotomidae</taxon>
        <taxon>Proisotominae</taxon>
        <taxon>Folsomia</taxon>
    </lineage>
</organism>
<evidence type="ECO:0000256" key="1">
    <source>
        <dbReference type="ARBA" id="ARBA00004141"/>
    </source>
</evidence>
<dbReference type="Proteomes" id="UP000198287">
    <property type="component" value="Unassembled WGS sequence"/>
</dbReference>
<evidence type="ECO:0000313" key="8">
    <source>
        <dbReference type="EMBL" id="OXA44077.1"/>
    </source>
</evidence>
<feature type="chain" id="PRO_5012330258" evidence="7">
    <location>
        <begin position="19"/>
        <end position="527"/>
    </location>
</feature>
<evidence type="ECO:0000256" key="2">
    <source>
        <dbReference type="ARBA" id="ARBA00006939"/>
    </source>
</evidence>
<comment type="similarity">
    <text evidence="2">Belongs to the ZIP transporter (TC 2.A.5) family.</text>
</comment>
<comment type="subcellular location">
    <subcellularLocation>
        <location evidence="1">Membrane</location>
        <topology evidence="1">Multi-pass membrane protein</topology>
    </subcellularLocation>
</comment>
<feature type="transmembrane region" description="Helical" evidence="6">
    <location>
        <begin position="170"/>
        <end position="191"/>
    </location>
</feature>
<dbReference type="PANTHER" id="PTHR12191:SF37">
    <property type="entry name" value="ZINC TRANSPORTER FOI"/>
    <property type="match status" value="1"/>
</dbReference>
<evidence type="ECO:0000256" key="4">
    <source>
        <dbReference type="ARBA" id="ARBA00022989"/>
    </source>
</evidence>
<feature type="transmembrane region" description="Helical" evidence="6">
    <location>
        <begin position="433"/>
        <end position="454"/>
    </location>
</feature>
<dbReference type="OMA" id="ITMFAGE"/>
<dbReference type="Pfam" id="PF02535">
    <property type="entry name" value="Zip"/>
    <property type="match status" value="1"/>
</dbReference>
<keyword evidence="5 6" id="KW-0472">Membrane</keyword>
<feature type="transmembrane region" description="Helical" evidence="6">
    <location>
        <begin position="460"/>
        <end position="479"/>
    </location>
</feature>
<accession>A0A226DH98</accession>
<proteinExistence type="inferred from homology"/>
<feature type="signal peptide" evidence="7">
    <location>
        <begin position="1"/>
        <end position="18"/>
    </location>
</feature>
<comment type="caution">
    <text evidence="8">The sequence shown here is derived from an EMBL/GenBank/DDBJ whole genome shotgun (WGS) entry which is preliminary data.</text>
</comment>
<dbReference type="GO" id="GO:0140410">
    <property type="term" value="F:monoatomic cation:bicarbonate symporter activity"/>
    <property type="evidence" value="ECO:0007669"/>
    <property type="project" value="TreeGrafter"/>
</dbReference>
<gene>
    <name evidence="8" type="ORF">Fcan01_21321</name>
</gene>
<dbReference type="GO" id="GO:0005385">
    <property type="term" value="F:zinc ion transmembrane transporter activity"/>
    <property type="evidence" value="ECO:0007669"/>
    <property type="project" value="TreeGrafter"/>
</dbReference>
<dbReference type="GO" id="GO:0005886">
    <property type="term" value="C:plasma membrane"/>
    <property type="evidence" value="ECO:0007669"/>
    <property type="project" value="TreeGrafter"/>
</dbReference>
<evidence type="ECO:0000313" key="9">
    <source>
        <dbReference type="Proteomes" id="UP000198287"/>
    </source>
</evidence>
<dbReference type="AlphaFoldDB" id="A0A226DH98"/>
<dbReference type="EMBL" id="LNIX01000020">
    <property type="protein sequence ID" value="OXA44077.1"/>
    <property type="molecule type" value="Genomic_DNA"/>
</dbReference>